<proteinExistence type="inferred from homology"/>
<comment type="subcellular location">
    <subcellularLocation>
        <location evidence="1 6">Membrane</location>
        <topology evidence="1 6">Multi-pass membrane protein</topology>
    </subcellularLocation>
</comment>
<dbReference type="OrthoDB" id="1728340at2759"/>
<keyword evidence="5 6" id="KW-0472">Membrane</keyword>
<dbReference type="EMBL" id="VOIH02000011">
    <property type="protein sequence ID" value="KAF3434189.1"/>
    <property type="molecule type" value="Genomic_DNA"/>
</dbReference>
<dbReference type="GO" id="GO:0022857">
    <property type="term" value="F:transmembrane transporter activity"/>
    <property type="evidence" value="ECO:0007669"/>
    <property type="project" value="InterPro"/>
</dbReference>
<feature type="domain" description="EamA" evidence="7">
    <location>
        <begin position="176"/>
        <end position="314"/>
    </location>
</feature>
<organism evidence="8 9">
    <name type="scientific">Rhamnella rubrinervis</name>
    <dbReference type="NCBI Taxonomy" id="2594499"/>
    <lineage>
        <taxon>Eukaryota</taxon>
        <taxon>Viridiplantae</taxon>
        <taxon>Streptophyta</taxon>
        <taxon>Embryophyta</taxon>
        <taxon>Tracheophyta</taxon>
        <taxon>Spermatophyta</taxon>
        <taxon>Magnoliopsida</taxon>
        <taxon>eudicotyledons</taxon>
        <taxon>Gunneridae</taxon>
        <taxon>Pentapetalae</taxon>
        <taxon>rosids</taxon>
        <taxon>fabids</taxon>
        <taxon>Rosales</taxon>
        <taxon>Rhamnaceae</taxon>
        <taxon>rhamnoid group</taxon>
        <taxon>Rhamneae</taxon>
        <taxon>Rhamnella</taxon>
    </lineage>
</organism>
<comment type="similarity">
    <text evidence="2 6">Belongs to the drug/metabolite transporter (DMT) superfamily. Plant drug/metabolite exporter (P-DME) (TC 2.A.7.4) family.</text>
</comment>
<evidence type="ECO:0000256" key="3">
    <source>
        <dbReference type="ARBA" id="ARBA00022692"/>
    </source>
</evidence>
<evidence type="ECO:0000256" key="5">
    <source>
        <dbReference type="ARBA" id="ARBA00023136"/>
    </source>
</evidence>
<dbReference type="PANTHER" id="PTHR31218">
    <property type="entry name" value="WAT1-RELATED PROTEIN"/>
    <property type="match status" value="1"/>
</dbReference>
<evidence type="ECO:0000313" key="8">
    <source>
        <dbReference type="EMBL" id="KAF3434189.1"/>
    </source>
</evidence>
<dbReference type="InterPro" id="IPR037185">
    <property type="entry name" value="EmrE-like"/>
</dbReference>
<feature type="transmembrane region" description="Helical" evidence="6">
    <location>
        <begin position="206"/>
        <end position="226"/>
    </location>
</feature>
<sequence length="376" mass="41403">MVLVQLAYGGSNILIKISLEKGLDQLVFVVYRHLIGMLLLGPFAYVLERNQRPSLTISVIAKIFVLATLGTTIHLNVFYAGLSYTSPMVSSALSNVSPSLTFLMALVLGMEKVKIKSVRSQSKVVGTLVCVCGSLVFTFWKGGYLFKRSEDRPLINIYDHRGSVGEFKHSKENWIKGSALILTSHIAWSAWLILQAVVSKLYPAPLSLTTMICFFASLQSSLLALFFDRKPTSWRLEWNVQLLTIVYSGVVITALLYYVQTWCISKKGPVFSAMFSPLQLISVGISSAIAFAERLHFGSLVGAFLIVVGLYCVLWGKAEDNIVVIGQSTEVETGFSDIEILKSSTEDVPVVNPAVSLTRGHELDDLHGKNLIVKTN</sequence>
<feature type="transmembrane region" description="Helical" evidence="6">
    <location>
        <begin position="122"/>
        <end position="140"/>
    </location>
</feature>
<protein>
    <recommendedName>
        <fullName evidence="6">WAT1-related protein</fullName>
    </recommendedName>
</protein>
<dbReference type="Pfam" id="PF00892">
    <property type="entry name" value="EamA"/>
    <property type="match status" value="2"/>
</dbReference>
<name>A0A8K0DTX3_9ROSA</name>
<dbReference type="SUPFAM" id="SSF103481">
    <property type="entry name" value="Multidrug resistance efflux transporter EmrE"/>
    <property type="match status" value="2"/>
</dbReference>
<reference evidence="8" key="1">
    <citation type="submission" date="2020-03" db="EMBL/GenBank/DDBJ databases">
        <title>A high-quality chromosome-level genome assembly of a woody plant with both climbing and erect habits, Rhamnella rubrinervis.</title>
        <authorList>
            <person name="Lu Z."/>
            <person name="Yang Y."/>
            <person name="Zhu X."/>
            <person name="Sun Y."/>
        </authorList>
    </citation>
    <scope>NUCLEOTIDE SEQUENCE</scope>
    <source>
        <strain evidence="8">BYM</strain>
        <tissue evidence="8">Leaf</tissue>
    </source>
</reference>
<keyword evidence="3 6" id="KW-0812">Transmembrane</keyword>
<keyword evidence="9" id="KW-1185">Reference proteome</keyword>
<dbReference type="AlphaFoldDB" id="A0A8K0DTX3"/>
<dbReference type="GO" id="GO:0016020">
    <property type="term" value="C:membrane"/>
    <property type="evidence" value="ECO:0007669"/>
    <property type="project" value="UniProtKB-SubCell"/>
</dbReference>
<dbReference type="Proteomes" id="UP000796880">
    <property type="component" value="Unassembled WGS sequence"/>
</dbReference>
<keyword evidence="4 6" id="KW-1133">Transmembrane helix</keyword>
<feature type="transmembrane region" description="Helical" evidence="6">
    <location>
        <begin position="297"/>
        <end position="316"/>
    </location>
</feature>
<dbReference type="InterPro" id="IPR030184">
    <property type="entry name" value="WAT1-related"/>
</dbReference>
<feature type="transmembrane region" description="Helical" evidence="6">
    <location>
        <begin position="59"/>
        <end position="82"/>
    </location>
</feature>
<comment type="caution">
    <text evidence="8">The sequence shown here is derived from an EMBL/GenBank/DDBJ whole genome shotgun (WGS) entry which is preliminary data.</text>
</comment>
<feature type="transmembrane region" description="Helical" evidence="6">
    <location>
        <begin position="26"/>
        <end position="47"/>
    </location>
</feature>
<evidence type="ECO:0000256" key="4">
    <source>
        <dbReference type="ARBA" id="ARBA00022989"/>
    </source>
</evidence>
<feature type="transmembrane region" description="Helical" evidence="6">
    <location>
        <begin position="174"/>
        <end position="194"/>
    </location>
</feature>
<evidence type="ECO:0000256" key="6">
    <source>
        <dbReference type="RuleBase" id="RU363077"/>
    </source>
</evidence>
<evidence type="ECO:0000256" key="2">
    <source>
        <dbReference type="ARBA" id="ARBA00007635"/>
    </source>
</evidence>
<gene>
    <name evidence="8" type="ORF">FNV43_RR25292</name>
</gene>
<feature type="transmembrane region" description="Helical" evidence="6">
    <location>
        <begin position="270"/>
        <end position="291"/>
    </location>
</feature>
<evidence type="ECO:0000256" key="1">
    <source>
        <dbReference type="ARBA" id="ARBA00004141"/>
    </source>
</evidence>
<dbReference type="InterPro" id="IPR000620">
    <property type="entry name" value="EamA_dom"/>
</dbReference>
<accession>A0A8K0DTX3</accession>
<evidence type="ECO:0000313" key="9">
    <source>
        <dbReference type="Proteomes" id="UP000796880"/>
    </source>
</evidence>
<feature type="domain" description="EamA" evidence="7">
    <location>
        <begin position="2"/>
        <end position="137"/>
    </location>
</feature>
<feature type="transmembrane region" description="Helical" evidence="6">
    <location>
        <begin position="238"/>
        <end position="258"/>
    </location>
</feature>
<evidence type="ECO:0000259" key="7">
    <source>
        <dbReference type="Pfam" id="PF00892"/>
    </source>
</evidence>